<reference evidence="1" key="1">
    <citation type="journal article" date="2023" name="G3 (Bethesda)">
        <title>Whole genome assembly and annotation of the endangered Caribbean coral Acropora cervicornis.</title>
        <authorList>
            <person name="Selwyn J.D."/>
            <person name="Vollmer S.V."/>
        </authorList>
    </citation>
    <scope>NUCLEOTIDE SEQUENCE</scope>
    <source>
        <strain evidence="1">K2</strain>
    </source>
</reference>
<proteinExistence type="predicted"/>
<dbReference type="Proteomes" id="UP001249851">
    <property type="component" value="Unassembled WGS sequence"/>
</dbReference>
<reference evidence="1" key="2">
    <citation type="journal article" date="2023" name="Science">
        <title>Genomic signatures of disease resistance in endangered staghorn corals.</title>
        <authorList>
            <person name="Vollmer S.V."/>
            <person name="Selwyn J.D."/>
            <person name="Despard B.A."/>
            <person name="Roesel C.L."/>
        </authorList>
    </citation>
    <scope>NUCLEOTIDE SEQUENCE</scope>
    <source>
        <strain evidence="1">K2</strain>
    </source>
</reference>
<evidence type="ECO:0000313" key="1">
    <source>
        <dbReference type="EMBL" id="KAK2555854.1"/>
    </source>
</evidence>
<keyword evidence="2" id="KW-1185">Reference proteome</keyword>
<accession>A0AAD9Q6Z7</accession>
<evidence type="ECO:0000313" key="2">
    <source>
        <dbReference type="Proteomes" id="UP001249851"/>
    </source>
</evidence>
<comment type="caution">
    <text evidence="1">The sequence shown here is derived from an EMBL/GenBank/DDBJ whole genome shotgun (WGS) entry which is preliminary data.</text>
</comment>
<sequence>MIHIVKNSTQESDTVGWIMEHVLQAIKQDHPEITKAYFRQDNAGCYHSATLLTACPQKSSNTGILIKRVDFSDPQGGKGAYDRKAATVKVHVRRYINDGHDVETAEDFKSAILSHRGLSGVRVALVDNPQYRHTVESQL</sequence>
<name>A0AAD9Q6Z7_ACRCE</name>
<dbReference type="AlphaFoldDB" id="A0AAD9Q6Z7"/>
<dbReference type="PANTHER" id="PTHR33845:SF1">
    <property type="entry name" value="C2H2-TYPE DOMAIN-CONTAINING PROTEIN"/>
    <property type="match status" value="1"/>
</dbReference>
<organism evidence="1 2">
    <name type="scientific">Acropora cervicornis</name>
    <name type="common">Staghorn coral</name>
    <dbReference type="NCBI Taxonomy" id="6130"/>
    <lineage>
        <taxon>Eukaryota</taxon>
        <taxon>Metazoa</taxon>
        <taxon>Cnidaria</taxon>
        <taxon>Anthozoa</taxon>
        <taxon>Hexacorallia</taxon>
        <taxon>Scleractinia</taxon>
        <taxon>Astrocoeniina</taxon>
        <taxon>Acroporidae</taxon>
        <taxon>Acropora</taxon>
    </lineage>
</organism>
<dbReference type="EMBL" id="JARQWQ010000060">
    <property type="protein sequence ID" value="KAK2555854.1"/>
    <property type="molecule type" value="Genomic_DNA"/>
</dbReference>
<protein>
    <submittedName>
        <fullName evidence="1">Uncharacterized protein</fullName>
    </submittedName>
</protein>
<dbReference type="PANTHER" id="PTHR33845">
    <property type="entry name" value="C2H2-TYPE DOMAIN-CONTAINING PROTEIN"/>
    <property type="match status" value="1"/>
</dbReference>
<gene>
    <name evidence="1" type="ORF">P5673_022503</name>
</gene>